<dbReference type="SMART" id="SM00066">
    <property type="entry name" value="GAL4"/>
    <property type="match status" value="1"/>
</dbReference>
<dbReference type="Pfam" id="PF04082">
    <property type="entry name" value="Fungal_trans"/>
    <property type="match status" value="1"/>
</dbReference>
<dbReference type="Proteomes" id="UP000760494">
    <property type="component" value="Unassembled WGS sequence"/>
</dbReference>
<dbReference type="InterPro" id="IPR050987">
    <property type="entry name" value="AtrR-like"/>
</dbReference>
<feature type="domain" description="Zn(2)-C6 fungal-type" evidence="3">
    <location>
        <begin position="22"/>
        <end position="51"/>
    </location>
</feature>
<dbReference type="SUPFAM" id="SSF57701">
    <property type="entry name" value="Zn2/Cys6 DNA-binding domain"/>
    <property type="match status" value="1"/>
</dbReference>
<dbReference type="GO" id="GO:0008270">
    <property type="term" value="F:zinc ion binding"/>
    <property type="evidence" value="ECO:0007669"/>
    <property type="project" value="InterPro"/>
</dbReference>
<evidence type="ECO:0000313" key="4">
    <source>
        <dbReference type="EMBL" id="VTT68950.1"/>
    </source>
</evidence>
<dbReference type="PANTHER" id="PTHR46910:SF23">
    <property type="entry name" value="THIAMINE REPRESSIBLE GENES REGULATORY PROTEIN THI1"/>
    <property type="match status" value="1"/>
</dbReference>
<dbReference type="EMBL" id="CABFJX010000235">
    <property type="protein sequence ID" value="VTT68950.1"/>
    <property type="molecule type" value="Genomic_DNA"/>
</dbReference>
<evidence type="ECO:0000313" key="5">
    <source>
        <dbReference type="Proteomes" id="UP000760494"/>
    </source>
</evidence>
<dbReference type="InterPro" id="IPR007219">
    <property type="entry name" value="XnlR_reg_dom"/>
</dbReference>
<keyword evidence="1" id="KW-0479">Metal-binding</keyword>
<dbReference type="CDD" id="cd00067">
    <property type="entry name" value="GAL4"/>
    <property type="match status" value="1"/>
</dbReference>
<name>A0A9Q9RNC3_FUSFU</name>
<accession>A0A9Q9RNC3</accession>
<dbReference type="GO" id="GO:0003677">
    <property type="term" value="F:DNA binding"/>
    <property type="evidence" value="ECO:0007669"/>
    <property type="project" value="InterPro"/>
</dbReference>
<dbReference type="SMART" id="SM00906">
    <property type="entry name" value="Fungal_trans"/>
    <property type="match status" value="1"/>
</dbReference>
<dbReference type="PANTHER" id="PTHR46910">
    <property type="entry name" value="TRANSCRIPTION FACTOR PDR1"/>
    <property type="match status" value="1"/>
</dbReference>
<dbReference type="GO" id="GO:0006351">
    <property type="term" value="P:DNA-templated transcription"/>
    <property type="evidence" value="ECO:0007669"/>
    <property type="project" value="InterPro"/>
</dbReference>
<dbReference type="InterPro" id="IPR036864">
    <property type="entry name" value="Zn2-C6_fun-type_DNA-bd_sf"/>
</dbReference>
<protein>
    <recommendedName>
        <fullName evidence="3">Zn(2)-C6 fungal-type domain-containing protein</fullName>
    </recommendedName>
</protein>
<dbReference type="AlphaFoldDB" id="A0A9Q9RNC3"/>
<evidence type="ECO:0000256" key="1">
    <source>
        <dbReference type="ARBA" id="ARBA00022723"/>
    </source>
</evidence>
<dbReference type="PROSITE" id="PS50048">
    <property type="entry name" value="ZN2_CY6_FUNGAL_2"/>
    <property type="match status" value="1"/>
</dbReference>
<dbReference type="Pfam" id="PF00172">
    <property type="entry name" value="Zn_clus"/>
    <property type="match status" value="1"/>
</dbReference>
<dbReference type="GO" id="GO:0000981">
    <property type="term" value="F:DNA-binding transcription factor activity, RNA polymerase II-specific"/>
    <property type="evidence" value="ECO:0007669"/>
    <property type="project" value="InterPro"/>
</dbReference>
<dbReference type="PROSITE" id="PS00463">
    <property type="entry name" value="ZN2_CY6_FUNGAL_1"/>
    <property type="match status" value="1"/>
</dbReference>
<evidence type="ECO:0000256" key="2">
    <source>
        <dbReference type="ARBA" id="ARBA00023242"/>
    </source>
</evidence>
<dbReference type="CDD" id="cd12148">
    <property type="entry name" value="fungal_TF_MHR"/>
    <property type="match status" value="1"/>
</dbReference>
<keyword evidence="2" id="KW-0539">Nucleus</keyword>
<evidence type="ECO:0000259" key="3">
    <source>
        <dbReference type="PROSITE" id="PS50048"/>
    </source>
</evidence>
<organism evidence="4 5">
    <name type="scientific">Fusarium fujikuroi</name>
    <name type="common">Bakanae and foot rot disease fungus</name>
    <name type="synonym">Gibberella fujikuroi</name>
    <dbReference type="NCBI Taxonomy" id="5127"/>
    <lineage>
        <taxon>Eukaryota</taxon>
        <taxon>Fungi</taxon>
        <taxon>Dikarya</taxon>
        <taxon>Ascomycota</taxon>
        <taxon>Pezizomycotina</taxon>
        <taxon>Sordariomycetes</taxon>
        <taxon>Hypocreomycetidae</taxon>
        <taxon>Hypocreales</taxon>
        <taxon>Nectriaceae</taxon>
        <taxon>Fusarium</taxon>
        <taxon>Fusarium fujikuroi species complex</taxon>
    </lineage>
</organism>
<gene>
    <name evidence="4" type="ORF">C2S_7251</name>
</gene>
<dbReference type="Gene3D" id="4.10.240.10">
    <property type="entry name" value="Zn(2)-C6 fungal-type DNA-binding domain"/>
    <property type="match status" value="1"/>
</dbReference>
<proteinExistence type="predicted"/>
<comment type="caution">
    <text evidence="4">The sequence shown here is derived from an EMBL/GenBank/DDBJ whole genome shotgun (WGS) entry which is preliminary data.</text>
</comment>
<sequence length="740" mass="83983">MDTIEYRPTSPIRKTHRRTTRACDDCRRLKEKCIGSMPCDRCKYFGRPCQFSDRFRRSRVSRTAVQTVNASAVEVTSGDVSVYFEAERIQALEHIVRHYTGLEEFSRERLENVIADLLPLRNQEEGLVDMIEVENDDASYDGRDCESALFCFERCITRANLVSANVEFSHHEFSRRVQKKVKDELADFEFEDSGTDTAVSDKANASQLLSRDAAVLEAVSLFPPAPSALTLLRVFFEIAQTNYFYTDEEVLRQRLDQFYSCPTRVGSEDAPWVSVALMVFALGTQFSHLCQSSVRGSNRELMRDAHDICQTMDDTIASTFYRKATNLIPDILGMGCIESVQAFLLFGIYVLPIDPAGLSCTYFGIAIKVATQFNLHQKTLRDLSPREVELRKRVWWTAYVLERRICILHGRPVSISRLDIDANLPIDLEELQPKERINTFQNNMAMLKLTIFMEDARDGILVLKNKDKVQKVKAFQNMVQLKERLRSYWQSLSEDTFCRDLTPGKPLFRSNIHLFLTYNLIHILIGRSFILDELNINTKDTPSAEWTKLRSELVNDCINSAVTTIHLCQTLHDETSLSKSSYTEFSSCCAAVLALVAKCVSDRSSSCKDVCKKGMELLREISTGVFSTSGEKRTVEGLEIAFDRLNHAKRRDSNGKLDEDGYLQFRNWVAMQQIIPGGSLQLPRQENSMLDVFGGPLLTYQCSGMAGGYKTGCSLPARTEVISLPDLGDWFDHGFEQPVA</sequence>
<reference evidence="4" key="1">
    <citation type="submission" date="2019-05" db="EMBL/GenBank/DDBJ databases">
        <authorList>
            <person name="Piombo E."/>
        </authorList>
    </citation>
    <scope>NUCLEOTIDE SEQUENCE</scope>
    <source>
        <strain evidence="4">C2S</strain>
    </source>
</reference>
<dbReference type="InterPro" id="IPR001138">
    <property type="entry name" value="Zn2Cys6_DnaBD"/>
</dbReference>